<dbReference type="Proteomes" id="UP000623687">
    <property type="component" value="Unassembled WGS sequence"/>
</dbReference>
<dbReference type="AlphaFoldDB" id="A0A8H7DTE6"/>
<organism evidence="5 6">
    <name type="scientific">Pleurotus ostreatus</name>
    <name type="common">Oyster mushroom</name>
    <name type="synonym">White-rot fungus</name>
    <dbReference type="NCBI Taxonomy" id="5322"/>
    <lineage>
        <taxon>Eukaryota</taxon>
        <taxon>Fungi</taxon>
        <taxon>Dikarya</taxon>
        <taxon>Basidiomycota</taxon>
        <taxon>Agaricomycotina</taxon>
        <taxon>Agaricomycetes</taxon>
        <taxon>Agaricomycetidae</taxon>
        <taxon>Agaricales</taxon>
        <taxon>Pleurotineae</taxon>
        <taxon>Pleurotaceae</taxon>
        <taxon>Pleurotus</taxon>
    </lineage>
</organism>
<dbReference type="GO" id="GO:0005829">
    <property type="term" value="C:cytosol"/>
    <property type="evidence" value="ECO:0007669"/>
    <property type="project" value="TreeGrafter"/>
</dbReference>
<dbReference type="EMBL" id="JACETU010000005">
    <property type="protein sequence ID" value="KAF7428900.1"/>
    <property type="molecule type" value="Genomic_DNA"/>
</dbReference>
<dbReference type="GO" id="GO:0016788">
    <property type="term" value="F:hydrolase activity, acting on ester bonds"/>
    <property type="evidence" value="ECO:0007669"/>
    <property type="project" value="InterPro"/>
</dbReference>
<evidence type="ECO:0000259" key="4">
    <source>
        <dbReference type="Pfam" id="PF21953"/>
    </source>
</evidence>
<accession>A0A8H7DTE6</accession>
<feature type="region of interest" description="Disordered" evidence="1">
    <location>
        <begin position="26"/>
        <end position="45"/>
    </location>
</feature>
<feature type="compositionally biased region" description="Low complexity" evidence="1">
    <location>
        <begin position="795"/>
        <end position="804"/>
    </location>
</feature>
<dbReference type="OrthoDB" id="7722975at2759"/>
<dbReference type="InterPro" id="IPR036907">
    <property type="entry name" value="5'-Nucleotdase_C_sf"/>
</dbReference>
<feature type="compositionally biased region" description="Polar residues" evidence="1">
    <location>
        <begin position="963"/>
        <end position="975"/>
    </location>
</feature>
<evidence type="ECO:0000259" key="3">
    <source>
        <dbReference type="Pfam" id="PF00149"/>
    </source>
</evidence>
<sequence length="1023" mass="112800">MHGLKPVARAILLLFTAAQACACGDDGTHDHGRRAASPVPLSPPTRPLQWGDINILHTTDTHGWLLGHQKKSFPEPNYSGDLGDFASFVSHMKQSAIDRDADLLLVDTGDLHDGTGLSDGFPPGGIDGHDSNQFLAQVPYDVMAIGNHELYIYAHALDMHTNFAPQLKGRYLTSNVNITVADKQGNPVSIPLGNRFAKFKTRKGRRVTAFGVLFNFTGNDKNTTVQQVSDMVNEKWFHDAIQDEPDFFLVTGHMPVQRDDFPLVFNAIRAVHSSTPIVILGGHSHIRDCVQLDGRSMALESGRYMETIGWMSMDLDRRGSNKDLKFSRRYLDANRVTYEFHSRKRSSKFNTPLGKRITNGLLDLAKRFDLDFVFGTAPQDYVINQAPYPSNQSLLSLYAEQVVPVALSVNNTRSSIPSYFVTNSGSQRFDVFAGPFTKNDQIVASPFTNKFLFISNVTLSSATSVLPILNSQGELRRSVDDLDRREKELYAKGNIDIRFRQWLQAMDKRMGEEKRAAGNLTLGYVTHDSCPGVGDDIPHAPLPFFSFPDFIASGVPSVTSDTPIDLIFVDFIQDQLLNVLNSVQKDRVFSADDVQVYSPLLTNQVNFNLNLKFATFHGDVCVLLLSYGDNMVFVGKPRTYEKLERVAREEFSLAESTAVIFETSTLDICRQQKVRISKGAYGAMWHCLDALYVAVKPTEKSSAEVQVTNLPVASSSHDVELPASSPAPVDDEIPSENDDDDDNDDAEEEETEQPAPPRNRRAAANRVMSTPPPEHGDANEEIPQEEDEDEGEGGPPSDSPSTEEPANEVHEQEKEPSTRAISEPVHEENNEEEDAAEEEEEEAGANASAPVHDADVIDEQQETPESPRRPVARQESLDDQEWAEARASSIISPPTSAPRAPLAQTASIPGSPTRSAEALTPSNSEVILPPSRASASSSIRRSIKSPRPAAPPVIAAHIYPPGSQASESSSRTVTPTYEPPHSQHLHITITYEDQSVEFKTRGRHTIKKVLTSACGQFGLDPRR</sequence>
<dbReference type="GO" id="GO:0009166">
    <property type="term" value="P:nucleotide catabolic process"/>
    <property type="evidence" value="ECO:0007669"/>
    <property type="project" value="InterPro"/>
</dbReference>
<dbReference type="RefSeq" id="XP_036631272.1">
    <property type="nucleotide sequence ID" value="XM_036777652.1"/>
</dbReference>
<dbReference type="PROSITE" id="PS00785">
    <property type="entry name" value="5_NUCLEOTIDASE_1"/>
    <property type="match status" value="1"/>
</dbReference>
<protein>
    <recommendedName>
        <fullName evidence="7">Calcineurin-like phosphoesterase domain-containing protein</fullName>
    </recommendedName>
</protein>
<dbReference type="InterPro" id="IPR006146">
    <property type="entry name" value="5'-Nucleotdase_CS"/>
</dbReference>
<keyword evidence="6" id="KW-1185">Reference proteome</keyword>
<dbReference type="InterPro" id="IPR041823">
    <property type="entry name" value="YHR202W_N"/>
</dbReference>
<feature type="chain" id="PRO_5034889679" description="Calcineurin-like phosphoesterase domain-containing protein" evidence="2">
    <location>
        <begin position="23"/>
        <end position="1023"/>
    </location>
</feature>
<reference evidence="5" key="1">
    <citation type="submission" date="2019-07" db="EMBL/GenBank/DDBJ databases">
        <authorList>
            <person name="Palmer J.M."/>
        </authorList>
    </citation>
    <scope>NUCLEOTIDE SEQUENCE</scope>
    <source>
        <strain evidence="5">PC9</strain>
    </source>
</reference>
<dbReference type="InterPro" id="IPR006179">
    <property type="entry name" value="5_nucleotidase/apyrase"/>
</dbReference>
<dbReference type="CDD" id="cd07407">
    <property type="entry name" value="MPP_YHR202W_N"/>
    <property type="match status" value="1"/>
</dbReference>
<dbReference type="Pfam" id="PF00149">
    <property type="entry name" value="Metallophos"/>
    <property type="match status" value="1"/>
</dbReference>
<gene>
    <name evidence="5" type="ORF">PC9H_008132</name>
</gene>
<dbReference type="Gene3D" id="3.90.780.10">
    <property type="entry name" value="5'-Nucleotidase, C-terminal domain"/>
    <property type="match status" value="1"/>
</dbReference>
<dbReference type="GO" id="GO:0000166">
    <property type="term" value="F:nucleotide binding"/>
    <property type="evidence" value="ECO:0007669"/>
    <property type="project" value="InterPro"/>
</dbReference>
<proteinExistence type="predicted"/>
<dbReference type="GeneID" id="59377950"/>
<feature type="domain" description="Calcineurin-like phosphoesterase" evidence="3">
    <location>
        <begin position="54"/>
        <end position="286"/>
    </location>
</feature>
<dbReference type="SUPFAM" id="SSF55816">
    <property type="entry name" value="5'-nucleotidase (syn. UDP-sugar hydrolase), C-terminal domain"/>
    <property type="match status" value="1"/>
</dbReference>
<feature type="domain" description="Putative 5'-nucleotidase C-terminal" evidence="4">
    <location>
        <begin position="380"/>
        <end position="577"/>
    </location>
</feature>
<dbReference type="PROSITE" id="PS51257">
    <property type="entry name" value="PROKAR_LIPOPROTEIN"/>
    <property type="match status" value="1"/>
</dbReference>
<dbReference type="SUPFAM" id="SSF56300">
    <property type="entry name" value="Metallo-dependent phosphatases"/>
    <property type="match status" value="1"/>
</dbReference>
<feature type="compositionally biased region" description="Acidic residues" evidence="1">
    <location>
        <begin position="829"/>
        <end position="843"/>
    </location>
</feature>
<evidence type="ECO:0008006" key="7">
    <source>
        <dbReference type="Google" id="ProtNLM"/>
    </source>
</evidence>
<dbReference type="InterPro" id="IPR029052">
    <property type="entry name" value="Metallo-depent_PP-like"/>
</dbReference>
<comment type="caution">
    <text evidence="5">The sequence shown here is derived from an EMBL/GenBank/DDBJ whole genome shotgun (WGS) entry which is preliminary data.</text>
</comment>
<evidence type="ECO:0000256" key="1">
    <source>
        <dbReference type="SAM" id="MobiDB-lite"/>
    </source>
</evidence>
<feature type="compositionally biased region" description="Low complexity" evidence="1">
    <location>
        <begin position="885"/>
        <end position="901"/>
    </location>
</feature>
<evidence type="ECO:0000313" key="5">
    <source>
        <dbReference type="EMBL" id="KAF7428900.1"/>
    </source>
</evidence>
<dbReference type="GO" id="GO:0046872">
    <property type="term" value="F:metal ion binding"/>
    <property type="evidence" value="ECO:0007669"/>
    <property type="project" value="InterPro"/>
</dbReference>
<dbReference type="GO" id="GO:0005576">
    <property type="term" value="C:extracellular region"/>
    <property type="evidence" value="ECO:0007669"/>
    <property type="project" value="UniProtKB-ARBA"/>
</dbReference>
<name>A0A8H7DTE6_PLEOS</name>
<dbReference type="InterPro" id="IPR053828">
    <property type="entry name" value="Nucleosidase_C"/>
</dbReference>
<feature type="signal peptide" evidence="2">
    <location>
        <begin position="1"/>
        <end position="22"/>
    </location>
</feature>
<dbReference type="FunFam" id="3.60.21.10:FF:000043">
    <property type="entry name" value="Ser/Thr protein phosphatase family"/>
    <property type="match status" value="1"/>
</dbReference>
<feature type="compositionally biased region" description="Low complexity" evidence="1">
    <location>
        <begin position="929"/>
        <end position="940"/>
    </location>
</feature>
<evidence type="ECO:0000313" key="6">
    <source>
        <dbReference type="Proteomes" id="UP000623687"/>
    </source>
</evidence>
<dbReference type="Gene3D" id="3.60.21.10">
    <property type="match status" value="1"/>
</dbReference>
<feature type="compositionally biased region" description="Acidic residues" evidence="1">
    <location>
        <begin position="779"/>
        <end position="792"/>
    </location>
</feature>
<dbReference type="PANTHER" id="PTHR11575:SF22">
    <property type="entry name" value="ADL392WP"/>
    <property type="match status" value="1"/>
</dbReference>
<feature type="compositionally biased region" description="Acidic residues" evidence="1">
    <location>
        <begin position="729"/>
        <end position="752"/>
    </location>
</feature>
<keyword evidence="2" id="KW-0732">Signal</keyword>
<feature type="compositionally biased region" description="Basic and acidic residues" evidence="1">
    <location>
        <begin position="807"/>
        <end position="817"/>
    </location>
</feature>
<feature type="compositionally biased region" description="Polar residues" evidence="1">
    <location>
        <begin position="904"/>
        <end position="925"/>
    </location>
</feature>
<feature type="region of interest" description="Disordered" evidence="1">
    <location>
        <begin position="713"/>
        <end position="984"/>
    </location>
</feature>
<evidence type="ECO:0000256" key="2">
    <source>
        <dbReference type="SAM" id="SignalP"/>
    </source>
</evidence>
<dbReference type="VEuPathDB" id="FungiDB:PC9H_008132"/>
<dbReference type="PANTHER" id="PTHR11575">
    <property type="entry name" value="5'-NUCLEOTIDASE-RELATED"/>
    <property type="match status" value="1"/>
</dbReference>
<dbReference type="InterPro" id="IPR004843">
    <property type="entry name" value="Calcineurin-like_PHP"/>
</dbReference>
<dbReference type="Pfam" id="PF21953">
    <property type="entry name" value="NadN_nucleosid_C"/>
    <property type="match status" value="1"/>
</dbReference>